<dbReference type="PANTHER" id="PTHR43637">
    <property type="entry name" value="UPF0273 PROTEIN TM_0370"/>
    <property type="match status" value="1"/>
</dbReference>
<keyword evidence="1" id="KW-0547">Nucleotide-binding</keyword>
<dbReference type="GO" id="GO:0005524">
    <property type="term" value="F:ATP binding"/>
    <property type="evidence" value="ECO:0007669"/>
    <property type="project" value="UniProtKB-KW"/>
</dbReference>
<dbReference type="PANTHER" id="PTHR43637:SF2">
    <property type="entry name" value="PROTEIN GVPD 1"/>
    <property type="match status" value="1"/>
</dbReference>
<dbReference type="SUPFAM" id="SSF52540">
    <property type="entry name" value="P-loop containing nucleoside triphosphate hydrolases"/>
    <property type="match status" value="1"/>
</dbReference>
<comment type="caution">
    <text evidence="5">The sequence shown here is derived from an EMBL/GenBank/DDBJ whole genome shotgun (WGS) entry which is preliminary data.</text>
</comment>
<keyword evidence="2" id="KW-0067">ATP-binding</keyword>
<gene>
    <name evidence="5" type="ORF">ENU08_01935</name>
    <name evidence="4" type="ORF">ENU41_02375</name>
</gene>
<evidence type="ECO:0000259" key="3">
    <source>
        <dbReference type="PROSITE" id="PS51146"/>
    </source>
</evidence>
<accession>A0A7C4NM66</accession>
<dbReference type="Pfam" id="PF06745">
    <property type="entry name" value="ATPase"/>
    <property type="match status" value="1"/>
</dbReference>
<dbReference type="EMBL" id="DTCK01000013">
    <property type="protein sequence ID" value="HGQ35510.1"/>
    <property type="molecule type" value="Genomic_DNA"/>
</dbReference>
<evidence type="ECO:0000313" key="5">
    <source>
        <dbReference type="EMBL" id="HGQ63988.1"/>
    </source>
</evidence>
<dbReference type="AlphaFoldDB" id="A0A7C4NM66"/>
<dbReference type="InterPro" id="IPR010624">
    <property type="entry name" value="KaiC_dom"/>
</dbReference>
<evidence type="ECO:0000313" key="4">
    <source>
        <dbReference type="EMBL" id="HGQ35510.1"/>
    </source>
</evidence>
<feature type="domain" description="KaiC" evidence="3">
    <location>
        <begin position="4"/>
        <end position="244"/>
    </location>
</feature>
<dbReference type="InterPro" id="IPR027417">
    <property type="entry name" value="P-loop_NTPase"/>
</dbReference>
<dbReference type="PRINTS" id="PR01874">
    <property type="entry name" value="DNAREPAIRADA"/>
</dbReference>
<sequence>MGIEMVKFGLDILDEVLPDGVLRSSLIILTGSGGSGKTFLTLNIAKQFLLRGEPVIYVVFDDDPITTINTLANLGGDVYEYIRNRILMVVDGFSFRIRNKKGKIHISVVEEVDPQNPEQVLYTITQLLDKLELKSKGIVIIDSLNEFLAHHDYAKVEEFIKNIRANVVKHRNILTIAILHTSADKARQLLMSIEHIADGIIFMDKQFKDNNVVRYLVIKRIRGAYHRIDKIEFTLSSKGLERVS</sequence>
<dbReference type="PROSITE" id="PS51146">
    <property type="entry name" value="KAIC"/>
    <property type="match status" value="1"/>
</dbReference>
<reference evidence="5" key="1">
    <citation type="journal article" date="2020" name="mSystems">
        <title>Genome- and Community-Level Interaction Insights into Carbon Utilization and Element Cycling Functions of Hydrothermarchaeota in Hydrothermal Sediment.</title>
        <authorList>
            <person name="Zhou Z."/>
            <person name="Liu Y."/>
            <person name="Xu W."/>
            <person name="Pan J."/>
            <person name="Luo Z.H."/>
            <person name="Li M."/>
        </authorList>
    </citation>
    <scope>NUCLEOTIDE SEQUENCE [LARGE SCALE GENOMIC DNA]</scope>
    <source>
        <strain evidence="5">SpSt-637</strain>
        <strain evidence="4">SpSt-667</strain>
    </source>
</reference>
<protein>
    <submittedName>
        <fullName evidence="5">AAA family ATPase</fullName>
    </submittedName>
</protein>
<dbReference type="InterPro" id="IPR003593">
    <property type="entry name" value="AAA+_ATPase"/>
</dbReference>
<dbReference type="EMBL" id="DTBD01000013">
    <property type="protein sequence ID" value="HGQ63988.1"/>
    <property type="molecule type" value="Genomic_DNA"/>
</dbReference>
<name>A0A7C4NM66_9CREN</name>
<dbReference type="Gene3D" id="3.40.50.300">
    <property type="entry name" value="P-loop containing nucleotide triphosphate hydrolases"/>
    <property type="match status" value="1"/>
</dbReference>
<dbReference type="SMART" id="SM00382">
    <property type="entry name" value="AAA"/>
    <property type="match status" value="1"/>
</dbReference>
<evidence type="ECO:0000256" key="2">
    <source>
        <dbReference type="ARBA" id="ARBA00022840"/>
    </source>
</evidence>
<evidence type="ECO:0000256" key="1">
    <source>
        <dbReference type="ARBA" id="ARBA00022741"/>
    </source>
</evidence>
<proteinExistence type="predicted"/>
<organism evidence="5">
    <name type="scientific">Ignisphaera aggregans</name>
    <dbReference type="NCBI Taxonomy" id="334771"/>
    <lineage>
        <taxon>Archaea</taxon>
        <taxon>Thermoproteota</taxon>
        <taxon>Thermoprotei</taxon>
        <taxon>Desulfurococcales</taxon>
        <taxon>Desulfurococcaceae</taxon>
        <taxon>Ignisphaera</taxon>
    </lineage>
</organism>
<dbReference type="InterPro" id="IPR014774">
    <property type="entry name" value="KaiC-like_dom"/>
</dbReference>